<evidence type="ECO:0000313" key="14">
    <source>
        <dbReference type="EMBL" id="TWT49937.1"/>
    </source>
</evidence>
<comment type="similarity">
    <text evidence="10">Belongs to the SecA family.</text>
</comment>
<reference evidence="14 15" key="1">
    <citation type="submission" date="2019-02" db="EMBL/GenBank/DDBJ databases">
        <title>Deep-cultivation of Planctomycetes and their phenomic and genomic characterization uncovers novel biology.</title>
        <authorList>
            <person name="Wiegand S."/>
            <person name="Jogler M."/>
            <person name="Boedeker C."/>
            <person name="Pinto D."/>
            <person name="Vollmers J."/>
            <person name="Rivas-Marin E."/>
            <person name="Kohn T."/>
            <person name="Peeters S.H."/>
            <person name="Heuer A."/>
            <person name="Rast P."/>
            <person name="Oberbeckmann S."/>
            <person name="Bunk B."/>
            <person name="Jeske O."/>
            <person name="Meyerdierks A."/>
            <person name="Storesund J.E."/>
            <person name="Kallscheuer N."/>
            <person name="Luecker S."/>
            <person name="Lage O.M."/>
            <person name="Pohl T."/>
            <person name="Merkel B.J."/>
            <person name="Hornburger P."/>
            <person name="Mueller R.-W."/>
            <person name="Bruemmer F."/>
            <person name="Labrenz M."/>
            <person name="Spormann A.M."/>
            <person name="Op Den Camp H."/>
            <person name="Overmann J."/>
            <person name="Amann R."/>
            <person name="Jetten M.S.M."/>
            <person name="Mascher T."/>
            <person name="Medema M.H."/>
            <person name="Devos D.P."/>
            <person name="Kaster A.-K."/>
            <person name="Ovreas L."/>
            <person name="Rohde M."/>
            <person name="Galperin M.Y."/>
            <person name="Jogler C."/>
        </authorList>
    </citation>
    <scope>NUCLEOTIDE SEQUENCE [LARGE SCALE GENOMIC DNA]</scope>
    <source>
        <strain evidence="14 15">KOR42</strain>
    </source>
</reference>
<dbReference type="InterPro" id="IPR036670">
    <property type="entry name" value="SecA_X-link_sf"/>
</dbReference>
<name>A0A5C5WHB0_9PLAN</name>
<evidence type="ECO:0000256" key="6">
    <source>
        <dbReference type="ARBA" id="ARBA00022927"/>
    </source>
</evidence>
<feature type="binding site" evidence="10">
    <location>
        <position position="73"/>
    </location>
    <ligand>
        <name>ATP</name>
        <dbReference type="ChEBI" id="CHEBI:30616"/>
    </ligand>
</feature>
<dbReference type="Gene3D" id="3.90.1440.10">
    <property type="entry name" value="SecA, preprotein cross-linking domain"/>
    <property type="match status" value="1"/>
</dbReference>
<dbReference type="GO" id="GO:0005886">
    <property type="term" value="C:plasma membrane"/>
    <property type="evidence" value="ECO:0007669"/>
    <property type="project" value="UniProtKB-SubCell"/>
</dbReference>
<dbReference type="PROSITE" id="PS01312">
    <property type="entry name" value="SECA"/>
    <property type="match status" value="1"/>
</dbReference>
<sequence>MDRLAYWRKQARLIIRRSEALQSLSSEELATFAREMKWKARSGVSLSQILPEAFALTIEASHRALGKRHYEVQIMGAQAIFEGHIAEMQTGEGKTLTAVLPVALRAFVGKGVHVVTANDYLAARDAEEMGQVYQQLGLTTGCVTQDMSDSERLEMYARDITYGTASEMGFDFLRDRIKKGADSGLLSSRKIFTEETESSMPVQRGHYFAMIDEADSILIDEARTPLIIGVQEKNKDAVISLYRWCRTAIRNLEINRDFLFDQRKRTVFLTESGCRHVTLMSKPVLLDTIDTEQIYQHIEKALTAELAFEKDRDYVIDDGEIVIVDEGTGRKMEGRKWQEGLHQAVEAKERLDLTESTGAAARITIQALFRHYEHLAGMTGTALQARSEFKRVYNLKVSVIPTNRPCIRTGSPTRVFVDQSSKFDAVIAEVKTHIMGGRAVLIGTPSVEASHALSIKMKEENLPHTVLNALYHDQEAEIVKQAGQRGRITIATNMAGRGTDILLSEEVRKAGGLHVIATEMHSSKRIDRQLIGRSARQGDPGSYQFFLSLDDELLRVMRPSQLQSLKRRANPNSNGELSSSWVRRFESLQGNLEKRHVHLRKQLLKFDKDQKKKFRQMGLDPYLEVAES</sequence>
<dbReference type="PROSITE" id="PS51194">
    <property type="entry name" value="HELICASE_CTER"/>
    <property type="match status" value="1"/>
</dbReference>
<evidence type="ECO:0000256" key="5">
    <source>
        <dbReference type="ARBA" id="ARBA00022840"/>
    </source>
</evidence>
<dbReference type="GO" id="GO:0043952">
    <property type="term" value="P:protein transport by the Sec complex"/>
    <property type="evidence" value="ECO:0007669"/>
    <property type="project" value="TreeGrafter"/>
</dbReference>
<dbReference type="InterPro" id="IPR011115">
    <property type="entry name" value="SecA_DEAD"/>
</dbReference>
<comment type="subunit">
    <text evidence="10">Monomer and homodimer. Part of the essential Sec protein translocation apparatus which comprises SecA, SecYEG and auxiliary proteins SecDF. Other proteins may also be involved.</text>
</comment>
<dbReference type="GO" id="GO:0065002">
    <property type="term" value="P:intracellular protein transmembrane transport"/>
    <property type="evidence" value="ECO:0007669"/>
    <property type="project" value="UniProtKB-UniRule"/>
</dbReference>
<keyword evidence="5 10" id="KW-0067">ATP-binding</keyword>
<dbReference type="PRINTS" id="PR00906">
    <property type="entry name" value="SECA"/>
</dbReference>
<dbReference type="AlphaFoldDB" id="A0A5C5WHB0"/>
<accession>A0A5C5WHB0</accession>
<dbReference type="CDD" id="cd17928">
    <property type="entry name" value="DEXDc_SecA"/>
    <property type="match status" value="1"/>
</dbReference>
<dbReference type="InterPro" id="IPR044722">
    <property type="entry name" value="SecA_SF2_C"/>
</dbReference>
<evidence type="ECO:0000256" key="3">
    <source>
        <dbReference type="ARBA" id="ARBA00022490"/>
    </source>
</evidence>
<dbReference type="InterPro" id="IPR027417">
    <property type="entry name" value="P-loop_NTPase"/>
</dbReference>
<dbReference type="Pfam" id="PF07517">
    <property type="entry name" value="SecA_DEAD"/>
    <property type="match status" value="1"/>
</dbReference>
<dbReference type="Proteomes" id="UP000317243">
    <property type="component" value="Unassembled WGS sequence"/>
</dbReference>
<dbReference type="PROSITE" id="PS51192">
    <property type="entry name" value="HELICASE_ATP_BIND_1"/>
    <property type="match status" value="1"/>
</dbReference>
<dbReference type="SMART" id="SM00958">
    <property type="entry name" value="SecA_PP_bind"/>
    <property type="match status" value="1"/>
</dbReference>
<keyword evidence="3 10" id="KW-0963">Cytoplasm</keyword>
<evidence type="ECO:0000259" key="11">
    <source>
        <dbReference type="PROSITE" id="PS51192"/>
    </source>
</evidence>
<organism evidence="14 15">
    <name type="scientific">Thalassoglobus neptunius</name>
    <dbReference type="NCBI Taxonomy" id="1938619"/>
    <lineage>
        <taxon>Bacteria</taxon>
        <taxon>Pseudomonadati</taxon>
        <taxon>Planctomycetota</taxon>
        <taxon>Planctomycetia</taxon>
        <taxon>Planctomycetales</taxon>
        <taxon>Planctomycetaceae</taxon>
        <taxon>Thalassoglobus</taxon>
    </lineage>
</organism>
<dbReference type="RefSeq" id="WP_231740986.1">
    <property type="nucleotide sequence ID" value="NZ_SIHI01000016.1"/>
</dbReference>
<dbReference type="PANTHER" id="PTHR30612">
    <property type="entry name" value="SECA INNER MEMBRANE COMPONENT OF SEC PROTEIN SECRETION SYSTEM"/>
    <property type="match status" value="1"/>
</dbReference>
<dbReference type="HAMAP" id="MF_01382">
    <property type="entry name" value="SecA"/>
    <property type="match status" value="1"/>
</dbReference>
<dbReference type="GO" id="GO:0031522">
    <property type="term" value="C:cell envelope Sec protein transport complex"/>
    <property type="evidence" value="ECO:0007669"/>
    <property type="project" value="TreeGrafter"/>
</dbReference>
<dbReference type="PANTHER" id="PTHR30612:SF0">
    <property type="entry name" value="CHLOROPLAST PROTEIN-TRANSPORTING ATPASE"/>
    <property type="match status" value="1"/>
</dbReference>
<evidence type="ECO:0000259" key="12">
    <source>
        <dbReference type="PROSITE" id="PS51194"/>
    </source>
</evidence>
<dbReference type="InterPro" id="IPR001650">
    <property type="entry name" value="Helicase_C-like"/>
</dbReference>
<keyword evidence="2 10" id="KW-1003">Cell membrane</keyword>
<dbReference type="FunFam" id="3.40.50.300:FF:000429">
    <property type="entry name" value="Preprotein translocase subunit SecA"/>
    <property type="match status" value="1"/>
</dbReference>
<comment type="caution">
    <text evidence="14">The sequence shown here is derived from an EMBL/GenBank/DDBJ whole genome shotgun (WGS) entry which is preliminary data.</text>
</comment>
<gene>
    <name evidence="10" type="primary">secA</name>
    <name evidence="14" type="ORF">KOR42_37550</name>
</gene>
<dbReference type="CDD" id="cd18803">
    <property type="entry name" value="SF2_C_secA"/>
    <property type="match status" value="1"/>
</dbReference>
<feature type="binding site" evidence="10">
    <location>
        <position position="500"/>
    </location>
    <ligand>
        <name>ATP</name>
        <dbReference type="ChEBI" id="CHEBI:30616"/>
    </ligand>
</feature>
<comment type="catalytic activity">
    <reaction evidence="10">
        <text>ATP + H2O + cellular proteinSide 1 = ADP + phosphate + cellular proteinSide 2.</text>
        <dbReference type="EC" id="7.4.2.8"/>
    </reaction>
</comment>
<evidence type="ECO:0000313" key="15">
    <source>
        <dbReference type="Proteomes" id="UP000317243"/>
    </source>
</evidence>
<dbReference type="SUPFAM" id="SSF52540">
    <property type="entry name" value="P-loop containing nucleoside triphosphate hydrolases"/>
    <property type="match status" value="2"/>
</dbReference>
<feature type="domain" description="Helicase ATP-binding" evidence="11">
    <location>
        <begin position="75"/>
        <end position="302"/>
    </location>
</feature>
<dbReference type="Gene3D" id="3.40.50.300">
    <property type="entry name" value="P-loop containing nucleotide triphosphate hydrolases"/>
    <property type="match status" value="2"/>
</dbReference>
<dbReference type="Pfam" id="PF21090">
    <property type="entry name" value="P-loop_SecA"/>
    <property type="match status" value="1"/>
</dbReference>
<proteinExistence type="inferred from homology"/>
<evidence type="ECO:0000256" key="7">
    <source>
        <dbReference type="ARBA" id="ARBA00022967"/>
    </source>
</evidence>
<keyword evidence="15" id="KW-1185">Reference proteome</keyword>
<keyword evidence="9 10" id="KW-0472">Membrane</keyword>
<evidence type="ECO:0000259" key="13">
    <source>
        <dbReference type="PROSITE" id="PS51196"/>
    </source>
</evidence>
<dbReference type="InterPro" id="IPR011130">
    <property type="entry name" value="SecA_preprotein_X-link_dom"/>
</dbReference>
<dbReference type="GO" id="GO:0006605">
    <property type="term" value="P:protein targeting"/>
    <property type="evidence" value="ECO:0007669"/>
    <property type="project" value="UniProtKB-UniRule"/>
</dbReference>
<dbReference type="SMART" id="SM00957">
    <property type="entry name" value="SecA_DEAD"/>
    <property type="match status" value="1"/>
</dbReference>
<dbReference type="InterPro" id="IPR014001">
    <property type="entry name" value="Helicase_ATP-bd"/>
</dbReference>
<dbReference type="GO" id="GO:0008564">
    <property type="term" value="F:protein-exporting ATPase activity"/>
    <property type="evidence" value="ECO:0007669"/>
    <property type="project" value="UniProtKB-EC"/>
</dbReference>
<evidence type="ECO:0000256" key="8">
    <source>
        <dbReference type="ARBA" id="ARBA00023010"/>
    </source>
</evidence>
<dbReference type="GO" id="GO:0005524">
    <property type="term" value="F:ATP binding"/>
    <property type="evidence" value="ECO:0007669"/>
    <property type="project" value="UniProtKB-UniRule"/>
</dbReference>
<protein>
    <recommendedName>
        <fullName evidence="10">Protein translocase subunit SecA</fullName>
        <ecNumber evidence="10">7.4.2.8</ecNumber>
    </recommendedName>
</protein>
<evidence type="ECO:0000256" key="4">
    <source>
        <dbReference type="ARBA" id="ARBA00022741"/>
    </source>
</evidence>
<dbReference type="InterPro" id="IPR020937">
    <property type="entry name" value="SecA_CS"/>
</dbReference>
<comment type="function">
    <text evidence="10">Part of the Sec protein translocase complex. Interacts with the SecYEG preprotein conducting channel. Has a central role in coupling the hydrolysis of ATP to the transfer of proteins into and across the cell membrane, serving as an ATP-driven molecular motor driving the stepwise translocation of polypeptide chains across the membrane.</text>
</comment>
<evidence type="ECO:0000256" key="1">
    <source>
        <dbReference type="ARBA" id="ARBA00022448"/>
    </source>
</evidence>
<dbReference type="InterPro" id="IPR014018">
    <property type="entry name" value="SecA_motor_DEAD"/>
</dbReference>
<dbReference type="SUPFAM" id="SSF81767">
    <property type="entry name" value="Pre-protein crosslinking domain of SecA"/>
    <property type="match status" value="1"/>
</dbReference>
<dbReference type="GO" id="GO:0005829">
    <property type="term" value="C:cytosol"/>
    <property type="evidence" value="ECO:0007669"/>
    <property type="project" value="TreeGrafter"/>
</dbReference>
<dbReference type="PROSITE" id="PS51196">
    <property type="entry name" value="SECA_MOTOR_DEAD"/>
    <property type="match status" value="1"/>
</dbReference>
<dbReference type="Pfam" id="PF01043">
    <property type="entry name" value="SecA_PP_bind"/>
    <property type="match status" value="1"/>
</dbReference>
<keyword evidence="6 10" id="KW-0653">Protein transport</keyword>
<feature type="domain" description="SecA family profile" evidence="13">
    <location>
        <begin position="1"/>
        <end position="578"/>
    </location>
</feature>
<dbReference type="EMBL" id="SIHI01000016">
    <property type="protein sequence ID" value="TWT49937.1"/>
    <property type="molecule type" value="Genomic_DNA"/>
</dbReference>
<dbReference type="EC" id="7.4.2.8" evidence="10"/>
<keyword evidence="8 10" id="KW-0811">Translocation</keyword>
<evidence type="ECO:0000256" key="2">
    <source>
        <dbReference type="ARBA" id="ARBA00022475"/>
    </source>
</evidence>
<dbReference type="GO" id="GO:0017038">
    <property type="term" value="P:protein import"/>
    <property type="evidence" value="ECO:0007669"/>
    <property type="project" value="InterPro"/>
</dbReference>
<dbReference type="InterPro" id="IPR000185">
    <property type="entry name" value="SecA"/>
</dbReference>
<comment type="subcellular location">
    <subcellularLocation>
        <location evidence="10">Cell membrane</location>
        <topology evidence="10">Peripheral membrane protein</topology>
        <orientation evidence="10">Cytoplasmic side</orientation>
    </subcellularLocation>
    <subcellularLocation>
        <location evidence="10">Cytoplasm</location>
    </subcellularLocation>
    <text evidence="10">Distribution is 50-50.</text>
</comment>
<keyword evidence="1 10" id="KW-0813">Transport</keyword>
<evidence type="ECO:0000256" key="9">
    <source>
        <dbReference type="ARBA" id="ARBA00023136"/>
    </source>
</evidence>
<feature type="domain" description="Helicase C-terminal" evidence="12">
    <location>
        <begin position="422"/>
        <end position="578"/>
    </location>
</feature>
<feature type="binding site" evidence="10">
    <location>
        <begin position="91"/>
        <end position="95"/>
    </location>
    <ligand>
        <name>ATP</name>
        <dbReference type="ChEBI" id="CHEBI:30616"/>
    </ligand>
</feature>
<keyword evidence="7 10" id="KW-1278">Translocase</keyword>
<evidence type="ECO:0000256" key="10">
    <source>
        <dbReference type="HAMAP-Rule" id="MF_01382"/>
    </source>
</evidence>
<keyword evidence="4 10" id="KW-0547">Nucleotide-binding</keyword>